<feature type="transmembrane region" description="Helical" evidence="9">
    <location>
        <begin position="852"/>
        <end position="875"/>
    </location>
</feature>
<dbReference type="EMBL" id="CAXAMM010038446">
    <property type="protein sequence ID" value="CAK9078549.1"/>
    <property type="molecule type" value="Genomic_DNA"/>
</dbReference>
<dbReference type="InterPro" id="IPR023214">
    <property type="entry name" value="HAD_sf"/>
</dbReference>
<dbReference type="PROSITE" id="PS00154">
    <property type="entry name" value="ATPASE_E1_E2"/>
    <property type="match status" value="1"/>
</dbReference>
<feature type="transmembrane region" description="Helical" evidence="9">
    <location>
        <begin position="55"/>
        <end position="75"/>
    </location>
</feature>
<evidence type="ECO:0000313" key="12">
    <source>
        <dbReference type="EMBL" id="CAK9078549.1"/>
    </source>
</evidence>
<evidence type="ECO:0000313" key="13">
    <source>
        <dbReference type="Proteomes" id="UP001642464"/>
    </source>
</evidence>
<dbReference type="PRINTS" id="PR00119">
    <property type="entry name" value="CATATPASE"/>
</dbReference>
<dbReference type="Pfam" id="PF00122">
    <property type="entry name" value="E1-E2_ATPase"/>
    <property type="match status" value="1"/>
</dbReference>
<protein>
    <submittedName>
        <fullName evidence="12">Calcium-transporting ATPase 1 (BACCA1)</fullName>
    </submittedName>
</protein>
<gene>
    <name evidence="12" type="ORF">SCF082_LOCUS37549</name>
</gene>
<keyword evidence="6 9" id="KW-1133">Transmembrane helix</keyword>
<sequence length="1125" mass="120684">MREVWQNQEILERDGLNELEKPPKPTLLLLFLMQRLAAQGSLVPRGVLVGVEPGLTSFIIILLMISAIASILVNATGPKAADPLSYTTGTDADRRVRPRHRFDGTSGDPNGAGRQGRGTEFARPRDWRVCAENGLIDHGIIVLINAGIAAWTESKAGDALEVLRDGKEVQVAVPTVVAGDIVVLGTGDVVPADLRLFEAKDFKVSEMALTGEPDDVAKTSKVKEKKDGAPEKLTPETMAFSGCSITSGVGMGLVTDTGMRTRIGRIAQLINGDGGAKKTTCFCFPDTSANQTPLQQNLNKLGARIGVLAIVICIGIFIIGWLADRKDPTSSDPKSPAWLYMILVSVTLAVAAIPEGIPLCVTISLPLGFAKLPSAQVDQEVLVRKIAAVETLGSASVICSDKTGTLTEGKMTMVGMYAAGTTYEVTGKGFDPEVGGVMREDGQDGRNDLGVKSNLLTAILCCNTTLSKETDEAGVMKWTPKGNSSEAPIVVAARKAVGITGLRGLTVSKVGGSHLCQGGMPLPPGGAIRRLFCYAPNYIIDLCCEQLNPDGSSLVPVKLEKVREKGGKDGGVAKLSDADKSKILKIVDGYSARALRVLAIAARPMSKLPPFGFGLRRGPAVRSIGPTRGPPVRGVGALRYDENNEDVTTDQKFDACRQQLRLMGLVASIDPERDGVPDSVVAARGAGIRVVMITGDYLLTAIAIAKNVNILQDTDDVETSAMDCASLRPNGEYLSNQEMDLVTCSTRVFARAKPEEKVWAQGWSISWHQSSTRDKLEIVKSIQRQGQVAAMTGDGVNDAPALNQADIGVAMGIQGTEVAKGASDMVLTDDNFCSIVNAVEKGRAIYSGIQKFVAFIMSVHIAEVMQIFICIVIGIPVMRTPLQILFLILVTDLPPSIALGMEPGEAHILKMRPRPKEEPIVLMWMWLAMIMNGMVLTVVVVAVYIISLIHFCDGEILQANIYDLGKGFQDRLAKAQTVAFISLVWSENIRAYISRSFTNPMWHDILGNKHMQKAIIMAQVCLYVAVLTPYLSDRILGLRGLEIGIFGWALAIAGPVGCFILSESCKLISAYQARKHQESLAMSEAVAAPAKPIKVAGGGVKKGVKHVEPEPKRRSWFSCCMGGMF</sequence>
<organism evidence="12 13">
    <name type="scientific">Durusdinium trenchii</name>
    <dbReference type="NCBI Taxonomy" id="1381693"/>
    <lineage>
        <taxon>Eukaryota</taxon>
        <taxon>Sar</taxon>
        <taxon>Alveolata</taxon>
        <taxon>Dinophyceae</taxon>
        <taxon>Suessiales</taxon>
        <taxon>Symbiodiniaceae</taxon>
        <taxon>Durusdinium</taxon>
    </lineage>
</organism>
<dbReference type="Pfam" id="PF00689">
    <property type="entry name" value="Cation_ATPase_C"/>
    <property type="match status" value="1"/>
</dbReference>
<evidence type="ECO:0000256" key="7">
    <source>
        <dbReference type="ARBA" id="ARBA00023136"/>
    </source>
</evidence>
<evidence type="ECO:0000256" key="5">
    <source>
        <dbReference type="ARBA" id="ARBA00022967"/>
    </source>
</evidence>
<name>A0ABP0PUL5_9DINO</name>
<feature type="transmembrane region" description="Helical" evidence="9">
    <location>
        <begin position="338"/>
        <end position="361"/>
    </location>
</feature>
<keyword evidence="13" id="KW-1185">Reference proteome</keyword>
<comment type="caution">
    <text evidence="12">The sequence shown here is derived from an EMBL/GenBank/DDBJ whole genome shotgun (WGS) entry which is preliminary data.</text>
</comment>
<evidence type="ECO:0000256" key="6">
    <source>
        <dbReference type="ARBA" id="ARBA00022989"/>
    </source>
</evidence>
<feature type="domain" description="P-type ATPase A" evidence="10">
    <location>
        <begin position="161"/>
        <end position="270"/>
    </location>
</feature>
<proteinExistence type="predicted"/>
<keyword evidence="5" id="KW-1278">Translocase</keyword>
<dbReference type="InterPro" id="IPR059000">
    <property type="entry name" value="ATPase_P-type_domA"/>
</dbReference>
<dbReference type="Proteomes" id="UP001642464">
    <property type="component" value="Unassembled WGS sequence"/>
</dbReference>
<feature type="transmembrane region" description="Helical" evidence="9">
    <location>
        <begin position="301"/>
        <end position="323"/>
    </location>
</feature>
<dbReference type="InterPro" id="IPR006068">
    <property type="entry name" value="ATPase_P-typ_cation-transptr_C"/>
</dbReference>
<dbReference type="Gene3D" id="3.40.50.1000">
    <property type="entry name" value="HAD superfamily/HAD-like"/>
    <property type="match status" value="3"/>
</dbReference>
<feature type="transmembrane region" description="Helical" evidence="9">
    <location>
        <begin position="921"/>
        <end position="951"/>
    </location>
</feature>
<reference evidence="12 13" key="1">
    <citation type="submission" date="2024-02" db="EMBL/GenBank/DDBJ databases">
        <authorList>
            <person name="Chen Y."/>
            <person name="Shah S."/>
            <person name="Dougan E. K."/>
            <person name="Thang M."/>
            <person name="Chan C."/>
        </authorList>
    </citation>
    <scope>NUCLEOTIDE SEQUENCE [LARGE SCALE GENOMIC DNA]</scope>
</reference>
<dbReference type="PANTHER" id="PTHR43294:SF20">
    <property type="entry name" value="P-TYPE ATPASE"/>
    <property type="match status" value="1"/>
</dbReference>
<dbReference type="Gene3D" id="2.70.150.10">
    <property type="entry name" value="Calcium-transporting ATPase, cytoplasmic transduction domain A"/>
    <property type="match status" value="1"/>
</dbReference>
<evidence type="ECO:0000256" key="2">
    <source>
        <dbReference type="ARBA" id="ARBA00022692"/>
    </source>
</evidence>
<dbReference type="SFLD" id="SFLDG00002">
    <property type="entry name" value="C1.7:_P-type_atpase_like"/>
    <property type="match status" value="1"/>
</dbReference>
<dbReference type="PANTHER" id="PTHR43294">
    <property type="entry name" value="SODIUM/POTASSIUM-TRANSPORTING ATPASE SUBUNIT ALPHA"/>
    <property type="match status" value="1"/>
</dbReference>
<keyword evidence="7 9" id="KW-0472">Membrane</keyword>
<accession>A0ABP0PUL5</accession>
<dbReference type="Gene3D" id="1.20.1110.10">
    <property type="entry name" value="Calcium-transporting ATPase, transmembrane domain"/>
    <property type="match status" value="2"/>
</dbReference>
<dbReference type="Gene3D" id="3.40.1110.10">
    <property type="entry name" value="Calcium-transporting ATPase, cytoplasmic domain N"/>
    <property type="match status" value="2"/>
</dbReference>
<evidence type="ECO:0000256" key="4">
    <source>
        <dbReference type="ARBA" id="ARBA00022840"/>
    </source>
</evidence>
<dbReference type="InterPro" id="IPR023299">
    <property type="entry name" value="ATPase_P-typ_cyto_dom_N"/>
</dbReference>
<dbReference type="InterPro" id="IPR008250">
    <property type="entry name" value="ATPase_P-typ_transduc_dom_A_sf"/>
</dbReference>
<evidence type="ECO:0000256" key="3">
    <source>
        <dbReference type="ARBA" id="ARBA00022741"/>
    </source>
</evidence>
<dbReference type="InterPro" id="IPR036412">
    <property type="entry name" value="HAD-like_sf"/>
</dbReference>
<keyword evidence="4" id="KW-0067">ATP-binding</keyword>
<feature type="region of interest" description="Disordered" evidence="8">
    <location>
        <begin position="82"/>
        <end position="119"/>
    </location>
</feature>
<dbReference type="NCBIfam" id="TIGR01494">
    <property type="entry name" value="ATPase_P-type"/>
    <property type="match status" value="2"/>
</dbReference>
<dbReference type="InterPro" id="IPR050510">
    <property type="entry name" value="Cation_transp_ATPase_P-type"/>
</dbReference>
<keyword evidence="3" id="KW-0547">Nucleotide-binding</keyword>
<dbReference type="InterPro" id="IPR018303">
    <property type="entry name" value="ATPase_P-typ_P_site"/>
</dbReference>
<dbReference type="SFLD" id="SFLDS00003">
    <property type="entry name" value="Haloacid_Dehalogenase"/>
    <property type="match status" value="1"/>
</dbReference>
<evidence type="ECO:0000259" key="11">
    <source>
        <dbReference type="Pfam" id="PF00689"/>
    </source>
</evidence>
<dbReference type="InterPro" id="IPR044492">
    <property type="entry name" value="P_typ_ATPase_HD_dom"/>
</dbReference>
<dbReference type="Pfam" id="PF00702">
    <property type="entry name" value="Hydrolase"/>
    <property type="match status" value="1"/>
</dbReference>
<dbReference type="SFLD" id="SFLDF00027">
    <property type="entry name" value="p-type_atpase"/>
    <property type="match status" value="1"/>
</dbReference>
<evidence type="ECO:0000259" key="10">
    <source>
        <dbReference type="Pfam" id="PF00122"/>
    </source>
</evidence>
<dbReference type="InterPro" id="IPR023298">
    <property type="entry name" value="ATPase_P-typ_TM_dom_sf"/>
</dbReference>
<feature type="transmembrane region" description="Helical" evidence="9">
    <location>
        <begin position="1014"/>
        <end position="1031"/>
    </location>
</feature>
<feature type="domain" description="Cation-transporting P-type ATPase C-terminal" evidence="11">
    <location>
        <begin position="880"/>
        <end position="1067"/>
    </location>
</feature>
<evidence type="ECO:0000256" key="8">
    <source>
        <dbReference type="SAM" id="MobiDB-lite"/>
    </source>
</evidence>
<dbReference type="InterPro" id="IPR001757">
    <property type="entry name" value="P_typ_ATPase"/>
</dbReference>
<keyword evidence="2 9" id="KW-0812">Transmembrane</keyword>
<evidence type="ECO:0000256" key="1">
    <source>
        <dbReference type="ARBA" id="ARBA00004141"/>
    </source>
</evidence>
<feature type="transmembrane region" description="Helical" evidence="9">
    <location>
        <begin position="881"/>
        <end position="900"/>
    </location>
</feature>
<comment type="subcellular location">
    <subcellularLocation>
        <location evidence="1">Membrane</location>
        <topology evidence="1">Multi-pass membrane protein</topology>
    </subcellularLocation>
</comment>
<evidence type="ECO:0000256" key="9">
    <source>
        <dbReference type="SAM" id="Phobius"/>
    </source>
</evidence>
<dbReference type="SUPFAM" id="SSF56784">
    <property type="entry name" value="HAD-like"/>
    <property type="match status" value="1"/>
</dbReference>
<dbReference type="SUPFAM" id="SSF81653">
    <property type="entry name" value="Calcium ATPase, transduction domain A"/>
    <property type="match status" value="1"/>
</dbReference>
<dbReference type="SUPFAM" id="SSF81660">
    <property type="entry name" value="Metal cation-transporting ATPase, ATP-binding domain N"/>
    <property type="match status" value="1"/>
</dbReference>
<feature type="transmembrane region" description="Helical" evidence="9">
    <location>
        <begin position="1043"/>
        <end position="1062"/>
    </location>
</feature>
<dbReference type="SUPFAM" id="SSF81665">
    <property type="entry name" value="Calcium ATPase, transmembrane domain M"/>
    <property type="match status" value="1"/>
</dbReference>